<name>A0ABV8SU67_9GAMM</name>
<feature type="compositionally biased region" description="Basic and acidic residues" evidence="1">
    <location>
        <begin position="177"/>
        <end position="201"/>
    </location>
</feature>
<feature type="region of interest" description="Disordered" evidence="1">
    <location>
        <begin position="104"/>
        <end position="124"/>
    </location>
</feature>
<sequence length="288" mass="31686">MTEPTDKPLLDDQQLDEYLKGDSSVSRQYRQLPRADVPPSLDRLVLRQAEDAVKRPSPPAWMRWAKPLAVAASAVLVVSIVVETGLKDETMVTSQAPIETRMIEESAGSPPPPPKLETPPPVVYVDPVQSSAPVLADAAPIMPEPAAAAPAPAPEMEGRIVAREPADASIDAQLAKSEQDDKAAFAADESRKKSAREEAPRALEQVTAQRSAQPTAVLSYSRPISSNAVDNMATIKKTYTDPEAWLKDIRQLRKDNKQEEADREWRRFREVFPDYEVAETDAAREGKK</sequence>
<feature type="compositionally biased region" description="Pro residues" evidence="1">
    <location>
        <begin position="109"/>
        <end position="122"/>
    </location>
</feature>
<dbReference type="Proteomes" id="UP001595904">
    <property type="component" value="Unassembled WGS sequence"/>
</dbReference>
<feature type="compositionally biased region" description="Polar residues" evidence="1">
    <location>
        <begin position="206"/>
        <end position="217"/>
    </location>
</feature>
<evidence type="ECO:0000313" key="2">
    <source>
        <dbReference type="EMBL" id="MFC4311017.1"/>
    </source>
</evidence>
<keyword evidence="3" id="KW-1185">Reference proteome</keyword>
<accession>A0ABV8SU67</accession>
<reference evidence="3" key="1">
    <citation type="journal article" date="2019" name="Int. J. Syst. Evol. Microbiol.">
        <title>The Global Catalogue of Microorganisms (GCM) 10K type strain sequencing project: providing services to taxonomists for standard genome sequencing and annotation.</title>
        <authorList>
            <consortium name="The Broad Institute Genomics Platform"/>
            <consortium name="The Broad Institute Genome Sequencing Center for Infectious Disease"/>
            <person name="Wu L."/>
            <person name="Ma J."/>
        </authorList>
    </citation>
    <scope>NUCLEOTIDE SEQUENCE [LARGE SCALE GENOMIC DNA]</scope>
    <source>
        <strain evidence="3">CGMCC 1.10759</strain>
    </source>
</reference>
<protein>
    <submittedName>
        <fullName evidence="2">Uncharacterized protein</fullName>
    </submittedName>
</protein>
<proteinExistence type="predicted"/>
<dbReference type="RefSeq" id="WP_380598996.1">
    <property type="nucleotide sequence ID" value="NZ_JBHSDU010000003.1"/>
</dbReference>
<organism evidence="2 3">
    <name type="scientific">Steroidobacter flavus</name>
    <dbReference type="NCBI Taxonomy" id="1842136"/>
    <lineage>
        <taxon>Bacteria</taxon>
        <taxon>Pseudomonadati</taxon>
        <taxon>Pseudomonadota</taxon>
        <taxon>Gammaproteobacteria</taxon>
        <taxon>Steroidobacterales</taxon>
        <taxon>Steroidobacteraceae</taxon>
        <taxon>Steroidobacter</taxon>
    </lineage>
</organism>
<evidence type="ECO:0000256" key="1">
    <source>
        <dbReference type="SAM" id="MobiDB-lite"/>
    </source>
</evidence>
<comment type="caution">
    <text evidence="2">The sequence shown here is derived from an EMBL/GenBank/DDBJ whole genome shotgun (WGS) entry which is preliminary data.</text>
</comment>
<gene>
    <name evidence="2" type="ORF">ACFPN2_18110</name>
</gene>
<feature type="region of interest" description="Disordered" evidence="1">
    <location>
        <begin position="164"/>
        <end position="217"/>
    </location>
</feature>
<dbReference type="EMBL" id="JBHSDU010000003">
    <property type="protein sequence ID" value="MFC4311017.1"/>
    <property type="molecule type" value="Genomic_DNA"/>
</dbReference>
<evidence type="ECO:0000313" key="3">
    <source>
        <dbReference type="Proteomes" id="UP001595904"/>
    </source>
</evidence>